<accession>A0A061FT97</accession>
<evidence type="ECO:0000256" key="4">
    <source>
        <dbReference type="SAM" id="Phobius"/>
    </source>
</evidence>
<feature type="compositionally biased region" description="Polar residues" evidence="3">
    <location>
        <begin position="586"/>
        <end position="601"/>
    </location>
</feature>
<dbReference type="InParanoid" id="A0A061FT97"/>
<feature type="compositionally biased region" description="Low complexity" evidence="3">
    <location>
        <begin position="208"/>
        <end position="224"/>
    </location>
</feature>
<dbReference type="eggNOG" id="KOG1922">
    <property type="taxonomic scope" value="Eukaryota"/>
</dbReference>
<dbReference type="PROSITE" id="PS51444">
    <property type="entry name" value="FH2"/>
    <property type="match status" value="1"/>
</dbReference>
<dbReference type="EMBL" id="CM001881">
    <property type="protein sequence ID" value="EOY20575.1"/>
    <property type="molecule type" value="Genomic_DNA"/>
</dbReference>
<dbReference type="GO" id="GO:0030036">
    <property type="term" value="P:actin cytoskeleton organization"/>
    <property type="evidence" value="ECO:0000318"/>
    <property type="project" value="GO_Central"/>
</dbReference>
<dbReference type="OMA" id="KVCVDIT"/>
<comment type="similarity">
    <text evidence="1">Belongs to the formin-like family. Class-I subfamily.</text>
</comment>
<feature type="compositionally biased region" description="Low complexity" evidence="3">
    <location>
        <begin position="378"/>
        <end position="391"/>
    </location>
</feature>
<proteinExistence type="inferred from homology"/>
<sequence length="796" mass="88061">MMVQPWLLPCAIFFFLFSSSYVVALSSRHQLFPHFTKVQFISESSPPPTSMVQSLAMPPALPSSSSSSKGKVVKIIVATAATTLFIALVVFFFLKKFTRCCRKGKYESSFRREAVVIPDEFKKYGGKVKGLIVDENGTDVLCMTKLDRKLKSNFPKVMFNPSYEEDEEEKRIVTTPERSNKSKPQEDFLFLGVPSDVINDPNEEKPILQTPTLLPPVSTTLPPTRDLHPAPPAAMISTKQTTAPPPPPPSIKKAPPPPPPPPPHPLLTPPAPPKLAKKNPAAPPPPPKAGVSASILKPPTAPRGTASNRNGASTSPENWKGAGFGQLKLRPLHWDKVIANSDHSMVWDQIKDGSLRFDDELIETLFGYTTSNRKSPDNNNISSNTSGSSSNTPAAQVFILEPRKSQNTAIVLKSLAISRKEVIDALREGQGLSSETLEKLTKIAPTREEEAKILQFNGNLVRLADAESFLYHVLKAVPSAFIRINAMLFRSNYDSEILNLKEYLQTLELACKELRRRGLLLKLLEAILKAGNRMNAGTARGNALGFNLSALQKLSDVKSTDGKTTLLHFVVEQVARAEGRRHVINRNHSLGRSNSQRNNGDVNPDNLMPEEKDREYMMLGLPALGALGSEFSHVKTAATIEYESFINICSNLTGRVAESRQLVTCCSNKEQTGFVMEMKGFLEDCEEELEVVREEQIRVMEIVKRTTEYYQAGASKERGANPLQLFVIVKDFLDMVDGVRADITRKLQRTNVIHSAGSSPPPSPPRRTPLKLINFRSQFMSDMSRTSSSSESDDDF</sequence>
<evidence type="ECO:0000256" key="2">
    <source>
        <dbReference type="RuleBase" id="RU361260"/>
    </source>
</evidence>
<dbReference type="SMART" id="SM00498">
    <property type="entry name" value="FH2"/>
    <property type="match status" value="1"/>
</dbReference>
<dbReference type="Gramene" id="EOY20575">
    <property type="protein sequence ID" value="EOY20575"/>
    <property type="gene ID" value="TCM_011961"/>
</dbReference>
<dbReference type="PANTHER" id="PTHR23213:SF273">
    <property type="entry name" value="FORMIN-LIKE PROTEIN"/>
    <property type="match status" value="1"/>
</dbReference>
<gene>
    <name evidence="7" type="ORF">TCM_011961</name>
</gene>
<organism evidence="7 8">
    <name type="scientific">Theobroma cacao</name>
    <name type="common">Cacao</name>
    <name type="synonym">Cocoa</name>
    <dbReference type="NCBI Taxonomy" id="3641"/>
    <lineage>
        <taxon>Eukaryota</taxon>
        <taxon>Viridiplantae</taxon>
        <taxon>Streptophyta</taxon>
        <taxon>Embryophyta</taxon>
        <taxon>Tracheophyta</taxon>
        <taxon>Spermatophyta</taxon>
        <taxon>Magnoliopsida</taxon>
        <taxon>eudicotyledons</taxon>
        <taxon>Gunneridae</taxon>
        <taxon>Pentapetalae</taxon>
        <taxon>rosids</taxon>
        <taxon>malvids</taxon>
        <taxon>Malvales</taxon>
        <taxon>Malvaceae</taxon>
        <taxon>Byttnerioideae</taxon>
        <taxon>Theobroma</taxon>
    </lineage>
</organism>
<dbReference type="Gene3D" id="1.20.58.2220">
    <property type="entry name" value="Formin, FH2 domain"/>
    <property type="match status" value="1"/>
</dbReference>
<evidence type="ECO:0000313" key="8">
    <source>
        <dbReference type="Proteomes" id="UP000026915"/>
    </source>
</evidence>
<feature type="transmembrane region" description="Helical" evidence="4">
    <location>
        <begin position="72"/>
        <end position="94"/>
    </location>
</feature>
<keyword evidence="4" id="KW-0812">Transmembrane</keyword>
<dbReference type="InterPro" id="IPR027643">
    <property type="entry name" value="Formin-like_plant"/>
</dbReference>
<feature type="compositionally biased region" description="Polar residues" evidence="3">
    <location>
        <begin position="305"/>
        <end position="317"/>
    </location>
</feature>
<feature type="compositionally biased region" description="Pro residues" evidence="3">
    <location>
        <begin position="243"/>
        <end position="273"/>
    </location>
</feature>
<keyword evidence="5" id="KW-0732">Signal</keyword>
<evidence type="ECO:0000256" key="5">
    <source>
        <dbReference type="SAM" id="SignalP"/>
    </source>
</evidence>
<evidence type="ECO:0000256" key="1">
    <source>
        <dbReference type="ARBA" id="ARBA00025793"/>
    </source>
</evidence>
<evidence type="ECO:0000259" key="6">
    <source>
        <dbReference type="PROSITE" id="PS51444"/>
    </source>
</evidence>
<dbReference type="Proteomes" id="UP000026915">
    <property type="component" value="Chromosome 3"/>
</dbReference>
<dbReference type="GO" id="GO:0045010">
    <property type="term" value="P:actin nucleation"/>
    <property type="evidence" value="ECO:0007669"/>
    <property type="project" value="InterPro"/>
</dbReference>
<feature type="region of interest" description="Disordered" evidence="3">
    <location>
        <begin position="752"/>
        <end position="771"/>
    </location>
</feature>
<feature type="region of interest" description="Disordered" evidence="3">
    <location>
        <begin position="165"/>
        <end position="188"/>
    </location>
</feature>
<dbReference type="InterPro" id="IPR015425">
    <property type="entry name" value="FH2_Formin"/>
</dbReference>
<dbReference type="Pfam" id="PF02181">
    <property type="entry name" value="FH2"/>
    <property type="match status" value="1"/>
</dbReference>
<dbReference type="GO" id="GO:0005856">
    <property type="term" value="C:cytoskeleton"/>
    <property type="evidence" value="ECO:0000318"/>
    <property type="project" value="GO_Central"/>
</dbReference>
<keyword evidence="8" id="KW-1185">Reference proteome</keyword>
<keyword evidence="4" id="KW-1133">Transmembrane helix</keyword>
<feature type="domain" description="FH2" evidence="6">
    <location>
        <begin position="319"/>
        <end position="762"/>
    </location>
</feature>
<dbReference type="HOGENOM" id="CLU_007699_3_0_1"/>
<dbReference type="PANTHER" id="PTHR23213">
    <property type="entry name" value="FORMIN-RELATED"/>
    <property type="match status" value="1"/>
</dbReference>
<protein>
    <recommendedName>
        <fullName evidence="2">Formin-like protein</fullName>
    </recommendedName>
</protein>
<feature type="region of interest" description="Disordered" evidence="3">
    <location>
        <begin position="369"/>
        <end position="392"/>
    </location>
</feature>
<evidence type="ECO:0000313" key="7">
    <source>
        <dbReference type="EMBL" id="EOY20575.1"/>
    </source>
</evidence>
<evidence type="ECO:0000256" key="3">
    <source>
        <dbReference type="SAM" id="MobiDB-lite"/>
    </source>
</evidence>
<dbReference type="STRING" id="3641.A0A061FT97"/>
<dbReference type="SUPFAM" id="SSF101447">
    <property type="entry name" value="Formin homology 2 domain (FH2 domain)"/>
    <property type="match status" value="1"/>
</dbReference>
<name>A0A061FT97_THECC</name>
<dbReference type="GO" id="GO:0051015">
    <property type="term" value="F:actin filament binding"/>
    <property type="evidence" value="ECO:0000318"/>
    <property type="project" value="GO_Central"/>
</dbReference>
<dbReference type="AlphaFoldDB" id="A0A061FT97"/>
<feature type="chain" id="PRO_5001598303" description="Formin-like protein" evidence="5">
    <location>
        <begin position="25"/>
        <end position="796"/>
    </location>
</feature>
<reference evidence="7 8" key="1">
    <citation type="journal article" date="2013" name="Genome Biol.">
        <title>The genome sequence of the most widely cultivated cacao type and its use to identify candidate genes regulating pod color.</title>
        <authorList>
            <person name="Motamayor J.C."/>
            <person name="Mockaitis K."/>
            <person name="Schmutz J."/>
            <person name="Haiminen N."/>
            <person name="Iii D.L."/>
            <person name="Cornejo O."/>
            <person name="Findley S.D."/>
            <person name="Zheng P."/>
            <person name="Utro F."/>
            <person name="Royaert S."/>
            <person name="Saski C."/>
            <person name="Jenkins J."/>
            <person name="Podicheti R."/>
            <person name="Zhao M."/>
            <person name="Scheffler B.E."/>
            <person name="Stack J.C."/>
            <person name="Feltus F.A."/>
            <person name="Mustiga G.M."/>
            <person name="Amores F."/>
            <person name="Phillips W."/>
            <person name="Marelli J.P."/>
            <person name="May G.D."/>
            <person name="Shapiro H."/>
            <person name="Ma J."/>
            <person name="Bustamante C.D."/>
            <person name="Schnell R.J."/>
            <person name="Main D."/>
            <person name="Gilbert D."/>
            <person name="Parida L."/>
            <person name="Kuhn D.N."/>
        </authorList>
    </citation>
    <scope>NUCLEOTIDE SEQUENCE [LARGE SCALE GENOMIC DNA]</scope>
    <source>
        <strain evidence="8">cv. Matina 1-6</strain>
    </source>
</reference>
<dbReference type="InterPro" id="IPR042201">
    <property type="entry name" value="FH2_Formin_sf"/>
</dbReference>
<feature type="region of interest" description="Disordered" evidence="3">
    <location>
        <begin position="200"/>
        <end position="319"/>
    </location>
</feature>
<feature type="region of interest" description="Disordered" evidence="3">
    <location>
        <begin position="585"/>
        <end position="605"/>
    </location>
</feature>
<keyword evidence="4" id="KW-0472">Membrane</keyword>
<feature type="signal peptide" evidence="5">
    <location>
        <begin position="1"/>
        <end position="24"/>
    </location>
</feature>